<dbReference type="SUPFAM" id="SSF49785">
    <property type="entry name" value="Galactose-binding domain-like"/>
    <property type="match status" value="1"/>
</dbReference>
<protein>
    <recommendedName>
        <fullName evidence="3">PITH domain-containing protein</fullName>
    </recommendedName>
</protein>
<evidence type="ECO:0000259" key="3">
    <source>
        <dbReference type="PROSITE" id="PS51532"/>
    </source>
</evidence>
<feature type="domain" description="PITH" evidence="3">
    <location>
        <begin position="26"/>
        <end position="199"/>
    </location>
</feature>
<dbReference type="EMBL" id="JAFEKC020000005">
    <property type="protein sequence ID" value="KAK0514482.1"/>
    <property type="molecule type" value="Genomic_DNA"/>
</dbReference>
<feature type="region of interest" description="Disordered" evidence="2">
    <location>
        <begin position="1"/>
        <end position="26"/>
    </location>
</feature>
<dbReference type="PROSITE" id="PS51532">
    <property type="entry name" value="PITH"/>
    <property type="match status" value="1"/>
</dbReference>
<dbReference type="PANTHER" id="PTHR12175">
    <property type="entry name" value="AD039 HT014 THIOREDOXIN FAMILY TRP26"/>
    <property type="match status" value="1"/>
</dbReference>
<organism evidence="4 5">
    <name type="scientific">Cladonia borealis</name>
    <dbReference type="NCBI Taxonomy" id="184061"/>
    <lineage>
        <taxon>Eukaryota</taxon>
        <taxon>Fungi</taxon>
        <taxon>Dikarya</taxon>
        <taxon>Ascomycota</taxon>
        <taxon>Pezizomycotina</taxon>
        <taxon>Lecanoromycetes</taxon>
        <taxon>OSLEUM clade</taxon>
        <taxon>Lecanoromycetidae</taxon>
        <taxon>Lecanorales</taxon>
        <taxon>Lecanorineae</taxon>
        <taxon>Cladoniaceae</taxon>
        <taxon>Cladonia</taxon>
    </lineage>
</organism>
<dbReference type="GO" id="GO:0005634">
    <property type="term" value="C:nucleus"/>
    <property type="evidence" value="ECO:0007669"/>
    <property type="project" value="TreeGrafter"/>
</dbReference>
<dbReference type="Proteomes" id="UP001166286">
    <property type="component" value="Unassembled WGS sequence"/>
</dbReference>
<evidence type="ECO:0000313" key="4">
    <source>
        <dbReference type="EMBL" id="KAK0514482.1"/>
    </source>
</evidence>
<dbReference type="PANTHER" id="PTHR12175:SF1">
    <property type="entry name" value="PITH DOMAIN-CONTAINING PROTEIN 1"/>
    <property type="match status" value="1"/>
</dbReference>
<comment type="similarity">
    <text evidence="1">Belongs to the PITHD1 family.</text>
</comment>
<dbReference type="Pfam" id="PF06201">
    <property type="entry name" value="PITH"/>
    <property type="match status" value="1"/>
</dbReference>
<dbReference type="InterPro" id="IPR045099">
    <property type="entry name" value="PITH1-like"/>
</dbReference>
<reference evidence="4" key="1">
    <citation type="submission" date="2023-03" db="EMBL/GenBank/DDBJ databases">
        <title>Complete genome of Cladonia borealis.</title>
        <authorList>
            <person name="Park H."/>
        </authorList>
    </citation>
    <scope>NUCLEOTIDE SEQUENCE</scope>
    <source>
        <strain evidence="4">ANT050790</strain>
    </source>
</reference>
<evidence type="ECO:0000256" key="1">
    <source>
        <dbReference type="ARBA" id="ARBA00025788"/>
    </source>
</evidence>
<sequence>MAHHDGHDQSGHGQGDHGHNHAHDHSDDIEPALQSLIYKQIEFDKIRTYNESEPDAGANVVKKTWQERLNPEPELTSDADEQLLMIVPFAGVLKLHSILVRASTSGSCPRNFKIYQNRDDLDFSTASDLEPTQTLTISQTNEIQDLPVRRAKFGNTYSLTLFVEDNYGDEVSRVYWIGFKGEFTELNREPVEVLYEKAANPKDHELIAGIGDKGAMSGGRQGM</sequence>
<proteinExistence type="inferred from homology"/>
<keyword evidence="5" id="KW-1185">Reference proteome</keyword>
<comment type="caution">
    <text evidence="4">The sequence shown here is derived from an EMBL/GenBank/DDBJ whole genome shotgun (WGS) entry which is preliminary data.</text>
</comment>
<dbReference type="InterPro" id="IPR008979">
    <property type="entry name" value="Galactose-bd-like_sf"/>
</dbReference>
<dbReference type="Gene3D" id="2.60.120.470">
    <property type="entry name" value="PITH domain"/>
    <property type="match status" value="1"/>
</dbReference>
<dbReference type="GO" id="GO:0005737">
    <property type="term" value="C:cytoplasm"/>
    <property type="evidence" value="ECO:0007669"/>
    <property type="project" value="UniProtKB-ARBA"/>
</dbReference>
<accession>A0AA39V3I3</accession>
<evidence type="ECO:0000313" key="5">
    <source>
        <dbReference type="Proteomes" id="UP001166286"/>
    </source>
</evidence>
<dbReference type="AlphaFoldDB" id="A0AA39V3I3"/>
<name>A0AA39V3I3_9LECA</name>
<dbReference type="InterPro" id="IPR010400">
    <property type="entry name" value="PITH_dom"/>
</dbReference>
<evidence type="ECO:0000256" key="2">
    <source>
        <dbReference type="SAM" id="MobiDB-lite"/>
    </source>
</evidence>
<dbReference type="InterPro" id="IPR037047">
    <property type="entry name" value="PITH_dom_sf"/>
</dbReference>
<gene>
    <name evidence="4" type="ORF">JMJ35_003099</name>
</gene>